<evidence type="ECO:0000313" key="1">
    <source>
        <dbReference type="EMBL" id="QBK04491.1"/>
    </source>
</evidence>
<sequence length="62" mass="7062">MSPQVIRLPGVRHYTGLSRSTIYALVRNNDFPKPLKLGPRASGWLQAEVSQWLKAKTVQRDE</sequence>
<reference evidence="1 2" key="1">
    <citation type="submission" date="2018-07" db="EMBL/GenBank/DDBJ databases">
        <title>Exploring interactions and the metabolic potential of the ultra-small soil bacteria Hylemonella gracilis.</title>
        <authorList>
            <person name="Tyc O."/>
            <person name="Kulkarni P."/>
            <person name="Gawehns F."/>
            <person name="Hundscheid M."/>
            <person name="Zweers H."/>
            <person name="Garbeva P."/>
        </authorList>
    </citation>
    <scope>NUCLEOTIDE SEQUENCE [LARGE SCALE GENOMIC DNA]</scope>
    <source>
        <strain evidence="1 2">NS1</strain>
    </source>
</reference>
<organism evidence="1 2">
    <name type="scientific">Hylemonella gracilis</name>
    <dbReference type="NCBI Taxonomy" id="80880"/>
    <lineage>
        <taxon>Bacteria</taxon>
        <taxon>Pseudomonadati</taxon>
        <taxon>Pseudomonadota</taxon>
        <taxon>Betaproteobacteria</taxon>
        <taxon>Burkholderiales</taxon>
        <taxon>Comamonadaceae</taxon>
        <taxon>Hylemonella</taxon>
    </lineage>
</organism>
<dbReference type="InterPro" id="IPR010260">
    <property type="entry name" value="AlpA"/>
</dbReference>
<dbReference type="OrthoDB" id="5398721at2"/>
<evidence type="ECO:0000313" key="2">
    <source>
        <dbReference type="Proteomes" id="UP000292939"/>
    </source>
</evidence>
<dbReference type="Proteomes" id="UP000292939">
    <property type="component" value="Chromosome"/>
</dbReference>
<name>A0A4P6ULY3_9BURK</name>
<accession>A0A4P6ULY3</accession>
<dbReference type="Pfam" id="PF05930">
    <property type="entry name" value="Phage_AlpA"/>
    <property type="match status" value="1"/>
</dbReference>
<dbReference type="KEGG" id="hgr:DW355_06555"/>
<dbReference type="InterPro" id="IPR052931">
    <property type="entry name" value="Prophage_regulatory_activator"/>
</dbReference>
<dbReference type="EMBL" id="CP031395">
    <property type="protein sequence ID" value="QBK04491.1"/>
    <property type="molecule type" value="Genomic_DNA"/>
</dbReference>
<dbReference type="AlphaFoldDB" id="A0A4P6ULY3"/>
<dbReference type="PANTHER" id="PTHR36154">
    <property type="entry name" value="DNA-BINDING TRANSCRIPTIONAL ACTIVATOR ALPA"/>
    <property type="match status" value="1"/>
</dbReference>
<dbReference type="Gene3D" id="1.10.238.160">
    <property type="match status" value="1"/>
</dbReference>
<dbReference type="PANTHER" id="PTHR36154:SF1">
    <property type="entry name" value="DNA-BINDING TRANSCRIPTIONAL ACTIVATOR ALPA"/>
    <property type="match status" value="1"/>
</dbReference>
<protein>
    <submittedName>
        <fullName evidence="1">AlpA family transcriptional regulator</fullName>
    </submittedName>
</protein>
<proteinExistence type="predicted"/>
<gene>
    <name evidence="1" type="ORF">DW355_06555</name>
</gene>